<dbReference type="InterPro" id="IPR011990">
    <property type="entry name" value="TPR-like_helical_dom_sf"/>
</dbReference>
<accession>A0A4Y8ZNE2</accession>
<sequence length="129" mass="14784">MDRDADWMWNSYARALDILEGRASGHALPIIIRKLARRGFAPACNLLSDYVSKEEAVRLLRSAARRGDALSAYNLAITYRNGGDMRRYRTALAYAARLDPDARAELRSFKTRFPHEVMRTFHRLAPDRS</sequence>
<evidence type="ECO:0008006" key="3">
    <source>
        <dbReference type="Google" id="ProtNLM"/>
    </source>
</evidence>
<dbReference type="Proteomes" id="UP000298213">
    <property type="component" value="Unassembled WGS sequence"/>
</dbReference>
<name>A0A4Y8ZNE2_9SPHN</name>
<dbReference type="Gene3D" id="1.25.40.10">
    <property type="entry name" value="Tetratricopeptide repeat domain"/>
    <property type="match status" value="1"/>
</dbReference>
<reference evidence="1 2" key="1">
    <citation type="submission" date="2019-03" db="EMBL/GenBank/DDBJ databases">
        <title>Genome sequence of Sphingomonas sp. 17J27-24.</title>
        <authorList>
            <person name="Kim M."/>
            <person name="Maeng S."/>
            <person name="Sathiyaraj S."/>
        </authorList>
    </citation>
    <scope>NUCLEOTIDE SEQUENCE [LARGE SCALE GENOMIC DNA]</scope>
    <source>
        <strain evidence="1 2">17J27-24</strain>
    </source>
</reference>
<dbReference type="RefSeq" id="WP_135087985.1">
    <property type="nucleotide sequence ID" value="NZ_SPDV01000029.1"/>
</dbReference>
<dbReference type="OrthoDB" id="7506561at2"/>
<organism evidence="1 2">
    <name type="scientific">Sphingomonas parva</name>
    <dbReference type="NCBI Taxonomy" id="2555898"/>
    <lineage>
        <taxon>Bacteria</taxon>
        <taxon>Pseudomonadati</taxon>
        <taxon>Pseudomonadota</taxon>
        <taxon>Alphaproteobacteria</taxon>
        <taxon>Sphingomonadales</taxon>
        <taxon>Sphingomonadaceae</taxon>
        <taxon>Sphingomonas</taxon>
    </lineage>
</organism>
<proteinExistence type="predicted"/>
<comment type="caution">
    <text evidence="1">The sequence shown here is derived from an EMBL/GenBank/DDBJ whole genome shotgun (WGS) entry which is preliminary data.</text>
</comment>
<dbReference type="EMBL" id="SPDV01000029">
    <property type="protein sequence ID" value="TFI57553.1"/>
    <property type="molecule type" value="Genomic_DNA"/>
</dbReference>
<evidence type="ECO:0000313" key="2">
    <source>
        <dbReference type="Proteomes" id="UP000298213"/>
    </source>
</evidence>
<protein>
    <recommendedName>
        <fullName evidence="3">Sel1 repeat family protein</fullName>
    </recommendedName>
</protein>
<dbReference type="SUPFAM" id="SSF81901">
    <property type="entry name" value="HCP-like"/>
    <property type="match status" value="1"/>
</dbReference>
<evidence type="ECO:0000313" key="1">
    <source>
        <dbReference type="EMBL" id="TFI57553.1"/>
    </source>
</evidence>
<dbReference type="AlphaFoldDB" id="A0A4Y8ZNE2"/>
<gene>
    <name evidence="1" type="ORF">E2493_14370</name>
</gene>
<keyword evidence="2" id="KW-1185">Reference proteome</keyword>